<dbReference type="GO" id="GO:0016020">
    <property type="term" value="C:membrane"/>
    <property type="evidence" value="ECO:0007669"/>
    <property type="project" value="InterPro"/>
</dbReference>
<feature type="transmembrane region" description="Helical" evidence="1">
    <location>
        <begin position="97"/>
        <end position="116"/>
    </location>
</feature>
<evidence type="ECO:0000313" key="4">
    <source>
        <dbReference type="Proteomes" id="UP000004473"/>
    </source>
</evidence>
<evidence type="ECO:0000256" key="1">
    <source>
        <dbReference type="SAM" id="Phobius"/>
    </source>
</evidence>
<comment type="caution">
    <text evidence="3">The sequence shown here is derived from an EMBL/GenBank/DDBJ whole genome shotgun (WGS) entry which is preliminary data.</text>
</comment>
<dbReference type="NCBIfam" id="NF008676">
    <property type="entry name" value="PRK11689.1"/>
    <property type="match status" value="1"/>
</dbReference>
<dbReference type="InterPro" id="IPR037185">
    <property type="entry name" value="EmrE-like"/>
</dbReference>
<feature type="transmembrane region" description="Helical" evidence="1">
    <location>
        <begin position="221"/>
        <end position="241"/>
    </location>
</feature>
<dbReference type="PATRIC" id="fig|1095748.3.peg.1752"/>
<dbReference type="EMBL" id="AJMT01000136">
    <property type="protein sequence ID" value="EIG27390.1"/>
    <property type="molecule type" value="Genomic_DNA"/>
</dbReference>
<evidence type="ECO:0000259" key="2">
    <source>
        <dbReference type="Pfam" id="PF00892"/>
    </source>
</evidence>
<keyword evidence="1" id="KW-0812">Transmembrane</keyword>
<dbReference type="Pfam" id="PF00892">
    <property type="entry name" value="EamA"/>
    <property type="match status" value="1"/>
</dbReference>
<feature type="transmembrane region" description="Helical" evidence="1">
    <location>
        <begin position="279"/>
        <end position="297"/>
    </location>
</feature>
<gene>
    <name evidence="3" type="ORF">HMPREF1051_1395</name>
</gene>
<feature type="transmembrane region" description="Helical" evidence="1">
    <location>
        <begin position="73"/>
        <end position="91"/>
    </location>
</feature>
<feature type="transmembrane region" description="Helical" evidence="1">
    <location>
        <begin position="248"/>
        <end position="267"/>
    </location>
</feature>
<dbReference type="InterPro" id="IPR000620">
    <property type="entry name" value="EamA_dom"/>
</dbReference>
<name>I2NNH9_NEISI</name>
<evidence type="ECO:0000313" key="3">
    <source>
        <dbReference type="EMBL" id="EIG27390.1"/>
    </source>
</evidence>
<feature type="domain" description="EamA" evidence="2">
    <location>
        <begin position="222"/>
        <end position="347"/>
    </location>
</feature>
<keyword evidence="1" id="KW-1133">Transmembrane helix</keyword>
<feature type="transmembrane region" description="Helical" evidence="1">
    <location>
        <begin position="161"/>
        <end position="177"/>
    </location>
</feature>
<organism evidence="3 4">
    <name type="scientific">Neisseria sicca VK64</name>
    <dbReference type="NCBI Taxonomy" id="1095748"/>
    <lineage>
        <taxon>Bacteria</taxon>
        <taxon>Pseudomonadati</taxon>
        <taxon>Pseudomonadota</taxon>
        <taxon>Betaproteobacteria</taxon>
        <taxon>Neisseriales</taxon>
        <taxon>Neisseriaceae</taxon>
        <taxon>Neisseria</taxon>
    </lineage>
</organism>
<feature type="transmembrane region" description="Helical" evidence="1">
    <location>
        <begin position="336"/>
        <end position="354"/>
    </location>
</feature>
<dbReference type="AlphaFoldDB" id="I2NNH9"/>
<feature type="transmembrane region" description="Helical" evidence="1">
    <location>
        <begin position="309"/>
        <end position="330"/>
    </location>
</feature>
<dbReference type="SUPFAM" id="SSF103481">
    <property type="entry name" value="Multidrug resistance efflux transporter EmrE"/>
    <property type="match status" value="2"/>
</dbReference>
<protein>
    <submittedName>
        <fullName evidence="3">EamA-like transporter family protein</fullName>
    </submittedName>
</protein>
<proteinExistence type="predicted"/>
<dbReference type="Proteomes" id="UP000004473">
    <property type="component" value="Unassembled WGS sequence"/>
</dbReference>
<feature type="transmembrane region" description="Helical" evidence="1">
    <location>
        <begin position="128"/>
        <end position="149"/>
    </location>
</feature>
<feature type="transmembrane region" description="Helical" evidence="1">
    <location>
        <begin position="184"/>
        <end position="201"/>
    </location>
</feature>
<sequence>MLGFNLMRFRYILDWEREKEMMTESCFQTTFPLDYANRRRKISKNYTIKQIPTQHIMNRLLQHAFTPNQATSIGLLAVAFWSSVVGLIRALSLHMGAVGGAAVMYSLSTLLLLAIFGLPNLRQFSRSYLFWASIFFVGCELCLSLSIGFADNARQAVEVGMVNYLWPTFTIIGAVWFNKQPAKWWIGIGFALSFIGIATVLGGDSGFSLPEIIGNVRTNPLSYIMALLDALFWAAYCTLTARTKAQGNAVGFFFLLVSCILWAKYFAGGYGSLHFDTGAILYAVAAAACMGLGYAVWNIGISCGNMTVLAGASYFIPIFSALISSVLLNAPLSVQFWQGAIMVCIGSGVCWLATQNFSFRRVE</sequence>
<reference evidence="3 4" key="1">
    <citation type="submission" date="2012-04" db="EMBL/GenBank/DDBJ databases">
        <authorList>
            <person name="Harkins D.M."/>
            <person name="Madupu R."/>
            <person name="Durkin A.S."/>
            <person name="Torralba M."/>
            <person name="Methe B."/>
            <person name="Sutton G.G."/>
            <person name="Nelson K.E."/>
        </authorList>
    </citation>
    <scope>NUCLEOTIDE SEQUENCE [LARGE SCALE GENOMIC DNA]</scope>
    <source>
        <strain evidence="3 4">VK64</strain>
    </source>
</reference>
<accession>I2NNH9</accession>
<keyword evidence="1" id="KW-0472">Membrane</keyword>